<reference evidence="2" key="3">
    <citation type="submission" date="2025-09" db="UniProtKB">
        <authorList>
            <consortium name="Ensembl"/>
        </authorList>
    </citation>
    <scope>IDENTIFICATION</scope>
</reference>
<evidence type="ECO:0000313" key="2">
    <source>
        <dbReference type="Ensembl" id="ENSCSAVP00000012923.1"/>
    </source>
</evidence>
<keyword evidence="3" id="KW-1185">Reference proteome</keyword>
<organism evidence="2 3">
    <name type="scientific">Ciona savignyi</name>
    <name type="common">Pacific transparent sea squirt</name>
    <dbReference type="NCBI Taxonomy" id="51511"/>
    <lineage>
        <taxon>Eukaryota</taxon>
        <taxon>Metazoa</taxon>
        <taxon>Chordata</taxon>
        <taxon>Tunicata</taxon>
        <taxon>Ascidiacea</taxon>
        <taxon>Phlebobranchia</taxon>
        <taxon>Cionidae</taxon>
        <taxon>Ciona</taxon>
    </lineage>
</organism>
<evidence type="ECO:0000313" key="3">
    <source>
        <dbReference type="Proteomes" id="UP000007875"/>
    </source>
</evidence>
<dbReference type="PANTHER" id="PTHR11947:SF3">
    <property type="entry name" value="[PYRUVATE DEHYDROGENASE (ACETYL-TRANSFERRING)] KINASE, MITOCHONDRIAL"/>
    <property type="match status" value="1"/>
</dbReference>
<protein>
    <recommendedName>
        <fullName evidence="1">Protein-serine/threonine kinase</fullName>
        <ecNumber evidence="1">2.7.11.-</ecNumber>
    </recommendedName>
</protein>
<dbReference type="Gene3D" id="3.30.565.10">
    <property type="entry name" value="Histidine kinase-like ATPase, C-terminal domain"/>
    <property type="match status" value="1"/>
</dbReference>
<dbReference type="AlphaFoldDB" id="H2Z5R1"/>
<dbReference type="GO" id="GO:0005759">
    <property type="term" value="C:mitochondrial matrix"/>
    <property type="evidence" value="ECO:0007669"/>
    <property type="project" value="UniProtKB-SubCell"/>
</dbReference>
<dbReference type="HOGENOM" id="CLU_1776812_0_0_1"/>
<dbReference type="GO" id="GO:0010906">
    <property type="term" value="P:regulation of glucose metabolic process"/>
    <property type="evidence" value="ECO:0007669"/>
    <property type="project" value="TreeGrafter"/>
</dbReference>
<sequence length="146" mass="16518">MGAPEVNVHVHNVSDNNEKEVSIIYVPSHLHHICFELFKNAMRATMETHPDDIDLPKINVWITKGDSDCSIKISDAGGGASRQTTTKWFEYLYSTAPRPPRSEDARVTPLQDMGMDSPYQGCTLGTWVVTYRFNPWRGTEPMLTFT</sequence>
<evidence type="ECO:0000256" key="1">
    <source>
        <dbReference type="RuleBase" id="RU366032"/>
    </source>
</evidence>
<dbReference type="Ensembl" id="ENSCSAVT00000013072.1">
    <property type="protein sequence ID" value="ENSCSAVP00000012923.1"/>
    <property type="gene ID" value="ENSCSAVG00000007588.1"/>
</dbReference>
<keyword evidence="1" id="KW-0547">Nucleotide-binding</keyword>
<reference evidence="3" key="1">
    <citation type="submission" date="2003-08" db="EMBL/GenBank/DDBJ databases">
        <authorList>
            <person name="Birren B."/>
            <person name="Nusbaum C."/>
            <person name="Abebe A."/>
            <person name="Abouelleil A."/>
            <person name="Adekoya E."/>
            <person name="Ait-zahra M."/>
            <person name="Allen N."/>
            <person name="Allen T."/>
            <person name="An P."/>
            <person name="Anderson M."/>
            <person name="Anderson S."/>
            <person name="Arachchi H."/>
            <person name="Armbruster J."/>
            <person name="Bachantsang P."/>
            <person name="Baldwin J."/>
            <person name="Barry A."/>
            <person name="Bayul T."/>
            <person name="Blitshsteyn B."/>
            <person name="Bloom T."/>
            <person name="Blye J."/>
            <person name="Boguslavskiy L."/>
            <person name="Borowsky M."/>
            <person name="Boukhgalter B."/>
            <person name="Brunache A."/>
            <person name="Butler J."/>
            <person name="Calixte N."/>
            <person name="Calvo S."/>
            <person name="Camarata J."/>
            <person name="Campo K."/>
            <person name="Chang J."/>
            <person name="Cheshatsang Y."/>
            <person name="Citroen M."/>
            <person name="Collymore A."/>
            <person name="Considine T."/>
            <person name="Cook A."/>
            <person name="Cooke P."/>
            <person name="Corum B."/>
            <person name="Cuomo C."/>
            <person name="David R."/>
            <person name="Dawoe T."/>
            <person name="Degray S."/>
            <person name="Dodge S."/>
            <person name="Dooley K."/>
            <person name="Dorje P."/>
            <person name="Dorjee K."/>
            <person name="Dorris L."/>
            <person name="Duffey N."/>
            <person name="Dupes A."/>
            <person name="Elkins T."/>
            <person name="Engels R."/>
            <person name="Erickson J."/>
            <person name="Farina A."/>
            <person name="Faro S."/>
            <person name="Ferreira P."/>
            <person name="Fischer H."/>
            <person name="Fitzgerald M."/>
            <person name="Foley K."/>
            <person name="Gage D."/>
            <person name="Galagan J."/>
            <person name="Gearin G."/>
            <person name="Gnerre S."/>
            <person name="Gnirke A."/>
            <person name="Goyette A."/>
            <person name="Graham J."/>
            <person name="Grandbois E."/>
            <person name="Gyaltsen K."/>
            <person name="Hafez N."/>
            <person name="Hagopian D."/>
            <person name="Hagos B."/>
            <person name="Hall J."/>
            <person name="Hatcher B."/>
            <person name="Heller A."/>
            <person name="Higgins H."/>
            <person name="Honan T."/>
            <person name="Horn A."/>
            <person name="Houde N."/>
            <person name="Hughes L."/>
            <person name="Hulme W."/>
            <person name="Husby E."/>
            <person name="Iliev I."/>
            <person name="Jaffe D."/>
            <person name="Jones C."/>
            <person name="Kamal M."/>
            <person name="Kamat A."/>
            <person name="Kamvysselis M."/>
            <person name="Karlsson E."/>
            <person name="Kells C."/>
            <person name="Kieu A."/>
            <person name="Kisner P."/>
            <person name="Kodira C."/>
            <person name="Kulbokas E."/>
            <person name="Labutti K."/>
            <person name="Lama D."/>
            <person name="Landers T."/>
            <person name="Leger J."/>
            <person name="Levine S."/>
            <person name="Lewis D."/>
            <person name="Lewis T."/>
            <person name="Lindblad-toh K."/>
            <person name="Liu X."/>
            <person name="Lokyitsang T."/>
            <person name="Lokyitsang Y."/>
            <person name="Lucien O."/>
            <person name="Lui A."/>
            <person name="Ma L.J."/>
            <person name="Mabbitt R."/>
            <person name="Macdonald J."/>
            <person name="Maclean C."/>
            <person name="Major J."/>
            <person name="Manning J."/>
            <person name="Marabella R."/>
            <person name="Maru K."/>
            <person name="Matthews C."/>
            <person name="Mauceli E."/>
            <person name="Mccarthy M."/>
            <person name="Mcdonough S."/>
            <person name="Mcghee T."/>
            <person name="Meldrim J."/>
            <person name="Meneus L."/>
            <person name="Mesirov J."/>
            <person name="Mihalev A."/>
            <person name="Mihova T."/>
            <person name="Mikkelsen T."/>
            <person name="Mlenga V."/>
            <person name="Moru K."/>
            <person name="Mozes J."/>
            <person name="Mulrain L."/>
            <person name="Munson G."/>
            <person name="Naylor J."/>
            <person name="Newes C."/>
            <person name="Nguyen C."/>
            <person name="Nguyen N."/>
            <person name="Nguyen T."/>
            <person name="Nicol R."/>
            <person name="Nielsen C."/>
            <person name="Nizzari M."/>
            <person name="Norbu C."/>
            <person name="Norbu N."/>
            <person name="O'donnell P."/>
            <person name="Okoawo O."/>
            <person name="O'leary S."/>
            <person name="Omotosho B."/>
            <person name="O'neill K."/>
            <person name="Osman S."/>
            <person name="Parker S."/>
            <person name="Perrin D."/>
            <person name="Phunkhang P."/>
            <person name="Piqani B."/>
            <person name="Purcell S."/>
            <person name="Rachupka T."/>
            <person name="Ramasamy U."/>
            <person name="Rameau R."/>
            <person name="Ray V."/>
            <person name="Raymond C."/>
            <person name="Retta R."/>
            <person name="Richardson S."/>
            <person name="Rise C."/>
            <person name="Rodriguez J."/>
            <person name="Rogers J."/>
            <person name="Rogov P."/>
            <person name="Rutman M."/>
            <person name="Schupbach R."/>
            <person name="Seaman C."/>
            <person name="Settipalli S."/>
            <person name="Sharpe T."/>
            <person name="Sheridan J."/>
            <person name="Sherpa N."/>
            <person name="Shi J."/>
            <person name="Smirnov S."/>
            <person name="Smith C."/>
            <person name="Sougnez C."/>
            <person name="Spencer B."/>
            <person name="Stalker J."/>
            <person name="Stange-thomann N."/>
            <person name="Stavropoulos S."/>
            <person name="Stetson K."/>
            <person name="Stone C."/>
            <person name="Stone S."/>
            <person name="Stubbs M."/>
            <person name="Talamas J."/>
            <person name="Tchuinga P."/>
            <person name="Tenzing P."/>
            <person name="Tesfaye S."/>
            <person name="Theodore J."/>
            <person name="Thoulutsang Y."/>
            <person name="Topham K."/>
            <person name="Towey S."/>
            <person name="Tsamla T."/>
            <person name="Tsomo N."/>
            <person name="Vallee D."/>
            <person name="Vassiliev H."/>
            <person name="Venkataraman V."/>
            <person name="Vinson J."/>
            <person name="Vo A."/>
            <person name="Wade C."/>
            <person name="Wang S."/>
            <person name="Wangchuk T."/>
            <person name="Wangdi T."/>
            <person name="Whittaker C."/>
            <person name="Wilkinson J."/>
            <person name="Wu Y."/>
            <person name="Wyman D."/>
            <person name="Yadav S."/>
            <person name="Yang S."/>
            <person name="Yang X."/>
            <person name="Yeager S."/>
            <person name="Yee E."/>
            <person name="Young G."/>
            <person name="Zainoun J."/>
            <person name="Zembeck L."/>
            <person name="Zimmer A."/>
            <person name="Zody M."/>
            <person name="Lander E."/>
        </authorList>
    </citation>
    <scope>NUCLEOTIDE SEQUENCE [LARGE SCALE GENOMIC DNA]</scope>
</reference>
<keyword evidence="1" id="KW-0418">Kinase</keyword>
<comment type="subcellular location">
    <subcellularLocation>
        <location evidence="1">Mitochondrion matrix</location>
    </subcellularLocation>
</comment>
<dbReference type="SUPFAM" id="SSF55874">
    <property type="entry name" value="ATPase domain of HSP90 chaperone/DNA topoisomerase II/histidine kinase"/>
    <property type="match status" value="1"/>
</dbReference>
<comment type="similarity">
    <text evidence="1">Belongs to the PDK/BCKDK protein kinase family.</text>
</comment>
<keyword evidence="1" id="KW-0808">Transferase</keyword>
<accession>H2Z5R1</accession>
<keyword evidence="1" id="KW-0067">ATP-binding</keyword>
<dbReference type="Proteomes" id="UP000007875">
    <property type="component" value="Unassembled WGS sequence"/>
</dbReference>
<dbReference type="GO" id="GO:0005524">
    <property type="term" value="F:ATP binding"/>
    <property type="evidence" value="ECO:0007669"/>
    <property type="project" value="UniProtKB-UniRule"/>
</dbReference>
<dbReference type="InterPro" id="IPR036890">
    <property type="entry name" value="HATPase_C_sf"/>
</dbReference>
<dbReference type="GeneTree" id="ENSGT01030000234646"/>
<keyword evidence="1" id="KW-0496">Mitochondrion</keyword>
<proteinExistence type="inferred from homology"/>
<dbReference type="EC" id="2.7.11.-" evidence="1"/>
<dbReference type="InterPro" id="IPR039028">
    <property type="entry name" value="BCKD/PDK"/>
</dbReference>
<dbReference type="PANTHER" id="PTHR11947">
    <property type="entry name" value="PYRUVATE DEHYDROGENASE KINASE"/>
    <property type="match status" value="1"/>
</dbReference>
<reference evidence="2" key="2">
    <citation type="submission" date="2025-08" db="UniProtKB">
        <authorList>
            <consortium name="Ensembl"/>
        </authorList>
    </citation>
    <scope>IDENTIFICATION</scope>
</reference>
<name>H2Z5R1_CIOSA</name>
<dbReference type="GO" id="GO:0004740">
    <property type="term" value="F:pyruvate dehydrogenase (acetyl-transferring) kinase activity"/>
    <property type="evidence" value="ECO:0007669"/>
    <property type="project" value="TreeGrafter"/>
</dbReference>